<evidence type="ECO:0000313" key="12">
    <source>
        <dbReference type="Proteomes" id="UP000284403"/>
    </source>
</evidence>
<accession>A0A3R7NIE7</accession>
<keyword evidence="8" id="KW-0812">Transmembrane</keyword>
<dbReference type="OrthoDB" id="1740355at2759"/>
<name>A0A3R7NIE7_9TRYP</name>
<dbReference type="RefSeq" id="XP_029229882.1">
    <property type="nucleotide sequence ID" value="XM_029369973.1"/>
</dbReference>
<dbReference type="EMBL" id="MKKU01000135">
    <property type="protein sequence ID" value="RNF22564.1"/>
    <property type="molecule type" value="Genomic_DNA"/>
</dbReference>
<organism evidence="11 12">
    <name type="scientific">Trypanosoma conorhini</name>
    <dbReference type="NCBI Taxonomy" id="83891"/>
    <lineage>
        <taxon>Eukaryota</taxon>
        <taxon>Discoba</taxon>
        <taxon>Euglenozoa</taxon>
        <taxon>Kinetoplastea</taxon>
        <taxon>Metakinetoplastina</taxon>
        <taxon>Trypanosomatida</taxon>
        <taxon>Trypanosomatidae</taxon>
        <taxon>Trypanosoma</taxon>
    </lineage>
</organism>
<dbReference type="InterPro" id="IPR023827">
    <property type="entry name" value="Peptidase_S8_Asp-AS"/>
</dbReference>
<feature type="active site" description="Charge relay system" evidence="5">
    <location>
        <position position="234"/>
    </location>
</feature>
<dbReference type="PROSITE" id="PS51892">
    <property type="entry name" value="SUBTILASE"/>
    <property type="match status" value="1"/>
</dbReference>
<dbReference type="PANTHER" id="PTHR43806:SF11">
    <property type="entry name" value="CEREVISIN-RELATED"/>
    <property type="match status" value="1"/>
</dbReference>
<evidence type="ECO:0000256" key="4">
    <source>
        <dbReference type="ARBA" id="ARBA00022825"/>
    </source>
</evidence>
<dbReference type="PRINTS" id="PR00723">
    <property type="entry name" value="SUBTILISIN"/>
</dbReference>
<feature type="transmembrane region" description="Helical" evidence="8">
    <location>
        <begin position="1358"/>
        <end position="1379"/>
    </location>
</feature>
<dbReference type="InterPro" id="IPR036852">
    <property type="entry name" value="Peptidase_S8/S53_dom_sf"/>
</dbReference>
<feature type="domain" description="Peptidase S8/S53" evidence="10">
    <location>
        <begin position="177"/>
        <end position="501"/>
    </location>
</feature>
<reference evidence="11 12" key="1">
    <citation type="journal article" date="2018" name="BMC Genomics">
        <title>Genomic comparison of Trypanosoma conorhini and Trypanosoma rangeli to Trypanosoma cruzi strains of high and low virulence.</title>
        <authorList>
            <person name="Bradwell K.R."/>
            <person name="Koparde V.N."/>
            <person name="Matveyev A.V."/>
            <person name="Serrano M.G."/>
            <person name="Alves J.M."/>
            <person name="Parikh H."/>
            <person name="Huang B."/>
            <person name="Lee V."/>
            <person name="Espinosa-Alvarez O."/>
            <person name="Ortiz P.A."/>
            <person name="Costa-Martins A.G."/>
            <person name="Teixeira M.M."/>
            <person name="Buck G.A."/>
        </authorList>
    </citation>
    <scope>NUCLEOTIDE SEQUENCE [LARGE SCALE GENOMIC DNA]</scope>
    <source>
        <strain evidence="11 12">025E</strain>
    </source>
</reference>
<dbReference type="Pfam" id="PF00082">
    <property type="entry name" value="Peptidase_S8"/>
    <property type="match status" value="1"/>
</dbReference>
<dbReference type="PROSITE" id="PS00138">
    <property type="entry name" value="SUBTILASE_SER"/>
    <property type="match status" value="1"/>
</dbReference>
<evidence type="ECO:0000256" key="6">
    <source>
        <dbReference type="RuleBase" id="RU003355"/>
    </source>
</evidence>
<comment type="similarity">
    <text evidence="1 5 6">Belongs to the peptidase S8 family.</text>
</comment>
<evidence type="ECO:0000313" key="11">
    <source>
        <dbReference type="EMBL" id="RNF22564.1"/>
    </source>
</evidence>
<dbReference type="Proteomes" id="UP000284403">
    <property type="component" value="Unassembled WGS sequence"/>
</dbReference>
<dbReference type="InterPro" id="IPR023828">
    <property type="entry name" value="Peptidase_S8_Ser-AS"/>
</dbReference>
<protein>
    <submittedName>
        <fullName evidence="11">Putative subtilisin-like serine peptidase</fullName>
        <ecNumber evidence="11">3.4.21.-</ecNumber>
    </submittedName>
</protein>
<gene>
    <name evidence="11" type="ORF">Tco025E_03051</name>
</gene>
<feature type="region of interest" description="Disordered" evidence="7">
    <location>
        <begin position="1257"/>
        <end position="1296"/>
    </location>
</feature>
<dbReference type="PANTHER" id="PTHR43806">
    <property type="entry name" value="PEPTIDASE S8"/>
    <property type="match status" value="1"/>
</dbReference>
<evidence type="ECO:0000256" key="8">
    <source>
        <dbReference type="SAM" id="Phobius"/>
    </source>
</evidence>
<keyword evidence="9" id="KW-0732">Signal</keyword>
<evidence type="ECO:0000259" key="10">
    <source>
        <dbReference type="Pfam" id="PF00082"/>
    </source>
</evidence>
<keyword evidence="8" id="KW-0472">Membrane</keyword>
<evidence type="ECO:0000256" key="5">
    <source>
        <dbReference type="PROSITE-ProRule" id="PRU01240"/>
    </source>
</evidence>
<comment type="caution">
    <text evidence="11">The sequence shown here is derived from an EMBL/GenBank/DDBJ whole genome shotgun (WGS) entry which is preliminary data.</text>
</comment>
<dbReference type="Gene3D" id="3.40.50.200">
    <property type="entry name" value="Peptidase S8/S53 domain"/>
    <property type="match status" value="1"/>
</dbReference>
<sequence length="1410" mass="153070">MAQSCHLAVNLLLLLFFLALTHALSTQGGLQFSSNSGKTRSADYIVSINSYLLPESLATLAEEAQRWWKWRWEDNGCGRLLATSQLLTEGGWQDFVVVRVVSAHRKRGTRCVQEGFRNFSVFLPRVGRISVTSVVEDVFFGGNRALASVAPRKGFTAARPLYPRRYFGLSSTMKWTGRGVRIALLDTGLDSHLASSSSPEQQLNSEKTAGAAQPLRMCTSFVPGLPCENNQDGHGTFSVSVMAGNISFLKGAEGGAPRRKSIASDDNSTTGWTRMPSPRVQYLGIAPGADVHMLRVFDDNRDTRTSWCVAALNFALQWNADVISLSFGGNDYYDVLFTAKVTELAKKGLVVVAATGNEGPEMGSLHNPADQTEVIAVGSLGTRGRRLTATTDGAKPNEFSIDSAMRWVSTFSGRGPSKWEMPYGAGRVRPDLVALGEQVLGVGRDRDSGALSLRVSHGTSVATPIVAGIVALCIDALRRSTFYREADVNVAMMKRILMETAVAIYPNGSAMRVMAAALRKEEQELLARSRSEWWRLGGSASNRRDGVAMTQTLLHYRSVLQYSYMSQGAGEVCPMCALAWVEAIGGQQSMLLRGFVFPREIDATGEHQLPHGEGATSALPPCLANWPYCEQPLFPSATPVEYTVNLYHPRCPAARLLHATPRIRITGAKGICGARRRGRCHASTIDVATAKQLLLLRAHASHALEAHSGVVSLFALSPSNASSVRRAPSPRATKAVLGAGVSEKLLGYFDLIEVSGSVEVAYTCNASSHATRQEEIHGGEVRCNSDCVTLPFKIPVIPRPPRAQRMAFDISHQWFYPPDFVPGDDAYPNTVRNAQHQHKGSRTRRESRGVFECDSDHPYTNMVPLLLFLRRAMGLFVEVPLVSYLSLGLPLGGTATTSNLHWRITLERYYRSIGTLLLLDPELPLVKEERGILAEAVLRHQLHVVIISEWYSERVARELSFHDVTRNQTWSPLFLKKKGDAAASSIGGEVSEHRTQGLKGACHVPSLNAFLCDISQGTLQLDDNRVVDGALTLATTPTFSSWYQVGWGRQTVYRHFGQMRAAGVLRWPPARNACSAVSPRRGHVAGTVMVCGMEKAWARELREVTRAEEGRGADGSSSEAADVLRGVHPKEFAPLFGFVGVGNSGTGKSSRRSPAEAGKALEGRSMGRVAVFTDTSGFSSPSSLQASLRILDKLVSDASSSFYGKGGTEVDVPAHVRDSLATLVTHESENPSFAFSIVREFVHFLYTGDLPEFTGNSECRSDEGVDNAKKQAAADGASPVPASTTPAEGKTGSDAEDGGEFEILLSTLFAAAPRRVALAHRLREVLSGWETVTIGADGDCSFRSNEAHVEEKSAPQTVMGSLSLVCASLFIAMLMCVLLRRWSRGRFSLSGILGCDKGDSTGRREKKKGQ</sequence>
<keyword evidence="8" id="KW-1133">Transmembrane helix</keyword>
<evidence type="ECO:0000256" key="7">
    <source>
        <dbReference type="SAM" id="MobiDB-lite"/>
    </source>
</evidence>
<proteinExistence type="inferred from homology"/>
<evidence type="ECO:0000256" key="2">
    <source>
        <dbReference type="ARBA" id="ARBA00022670"/>
    </source>
</evidence>
<dbReference type="GeneID" id="40316662"/>
<dbReference type="GO" id="GO:0005615">
    <property type="term" value="C:extracellular space"/>
    <property type="evidence" value="ECO:0007669"/>
    <property type="project" value="TreeGrafter"/>
</dbReference>
<keyword evidence="4 5" id="KW-0720">Serine protease</keyword>
<feature type="compositionally biased region" description="Basic and acidic residues" evidence="7">
    <location>
        <begin position="1259"/>
        <end position="1269"/>
    </location>
</feature>
<dbReference type="GO" id="GO:0006508">
    <property type="term" value="P:proteolysis"/>
    <property type="evidence" value="ECO:0007669"/>
    <property type="project" value="UniProtKB-KW"/>
</dbReference>
<dbReference type="InterPro" id="IPR000209">
    <property type="entry name" value="Peptidase_S8/S53_dom"/>
</dbReference>
<dbReference type="InterPro" id="IPR015500">
    <property type="entry name" value="Peptidase_S8_subtilisin-rel"/>
</dbReference>
<dbReference type="SUPFAM" id="SSF52743">
    <property type="entry name" value="Subtilisin-like"/>
    <property type="match status" value="1"/>
</dbReference>
<feature type="active site" description="Charge relay system" evidence="5">
    <location>
        <position position="460"/>
    </location>
</feature>
<dbReference type="PROSITE" id="PS00136">
    <property type="entry name" value="SUBTILASE_ASP"/>
    <property type="match status" value="1"/>
</dbReference>
<evidence type="ECO:0000256" key="9">
    <source>
        <dbReference type="SAM" id="SignalP"/>
    </source>
</evidence>
<evidence type="ECO:0000256" key="3">
    <source>
        <dbReference type="ARBA" id="ARBA00022801"/>
    </source>
</evidence>
<dbReference type="EC" id="3.4.21.-" evidence="11"/>
<keyword evidence="12" id="KW-1185">Reference proteome</keyword>
<evidence type="ECO:0000256" key="1">
    <source>
        <dbReference type="ARBA" id="ARBA00011073"/>
    </source>
</evidence>
<feature type="active site" description="Charge relay system" evidence="5">
    <location>
        <position position="186"/>
    </location>
</feature>
<feature type="signal peptide" evidence="9">
    <location>
        <begin position="1"/>
        <end position="23"/>
    </location>
</feature>
<dbReference type="GO" id="GO:0004252">
    <property type="term" value="F:serine-type endopeptidase activity"/>
    <property type="evidence" value="ECO:0007669"/>
    <property type="project" value="UniProtKB-UniRule"/>
</dbReference>
<keyword evidence="3 5" id="KW-0378">Hydrolase</keyword>
<feature type="chain" id="PRO_5018791485" evidence="9">
    <location>
        <begin position="24"/>
        <end position="1410"/>
    </location>
</feature>
<dbReference type="InterPro" id="IPR050131">
    <property type="entry name" value="Peptidase_S8_subtilisin-like"/>
</dbReference>
<keyword evidence="2 5" id="KW-0645">Protease</keyword>